<proteinExistence type="predicted"/>
<evidence type="ECO:0000313" key="3">
    <source>
        <dbReference type="Proteomes" id="UP001622690"/>
    </source>
</evidence>
<sequence>MQPRIPRQSTQEQDSRRQDTARPSDELTAVVSGARRRAVRDGDRHVDTAHLLHSLLEHDPAVHAVLGEGPQVARLLGYLVQRSIGYGLRWQGAVEDSGAVPVVPDADGLSPLAADAMHDSCLRAARRGDSLARGLDLLGALVRDPRARAVEVLHRAGVDVDGLRARIDKEGVL</sequence>
<dbReference type="Proteomes" id="UP001622690">
    <property type="component" value="Chromosome"/>
</dbReference>
<dbReference type="EMBL" id="CP108125">
    <property type="protein sequence ID" value="WTO81767.1"/>
    <property type="molecule type" value="Genomic_DNA"/>
</dbReference>
<keyword evidence="3" id="KW-1185">Reference proteome</keyword>
<organism evidence="2 3">
    <name type="scientific">Streptomyces nigra</name>
    <dbReference type="NCBI Taxonomy" id="1827580"/>
    <lineage>
        <taxon>Bacteria</taxon>
        <taxon>Bacillati</taxon>
        <taxon>Actinomycetota</taxon>
        <taxon>Actinomycetes</taxon>
        <taxon>Kitasatosporales</taxon>
        <taxon>Streptomycetaceae</taxon>
        <taxon>Streptomyces</taxon>
    </lineage>
</organism>
<protein>
    <submittedName>
        <fullName evidence="2">Peptidase</fullName>
    </submittedName>
</protein>
<feature type="region of interest" description="Disordered" evidence="1">
    <location>
        <begin position="1"/>
        <end position="27"/>
    </location>
</feature>
<gene>
    <name evidence="2" type="ORF">OHU27_04765</name>
</gene>
<name>A0ABZ1IRN5_9ACTN</name>
<feature type="compositionally biased region" description="Basic and acidic residues" evidence="1">
    <location>
        <begin position="13"/>
        <end position="25"/>
    </location>
</feature>
<dbReference type="RefSeq" id="WP_406256737.1">
    <property type="nucleotide sequence ID" value="NZ_CP108125.1"/>
</dbReference>
<accession>A0ABZ1IRN5</accession>
<evidence type="ECO:0000256" key="1">
    <source>
        <dbReference type="SAM" id="MobiDB-lite"/>
    </source>
</evidence>
<evidence type="ECO:0000313" key="2">
    <source>
        <dbReference type="EMBL" id="WTO81767.1"/>
    </source>
</evidence>
<dbReference type="Gene3D" id="1.10.1780.10">
    <property type="entry name" value="Clp, N-terminal domain"/>
    <property type="match status" value="1"/>
</dbReference>
<reference evidence="2 3" key="1">
    <citation type="submission" date="2022-10" db="EMBL/GenBank/DDBJ databases">
        <title>The complete genomes of actinobacterial strains from the NBC collection.</title>
        <authorList>
            <person name="Joergensen T.S."/>
            <person name="Alvarez Arevalo M."/>
            <person name="Sterndorff E.B."/>
            <person name="Faurdal D."/>
            <person name="Vuksanovic O."/>
            <person name="Mourched A.-S."/>
            <person name="Charusanti P."/>
            <person name="Shaw S."/>
            <person name="Blin K."/>
            <person name="Weber T."/>
        </authorList>
    </citation>
    <scope>NUCLEOTIDE SEQUENCE [LARGE SCALE GENOMIC DNA]</scope>
    <source>
        <strain evidence="2 3">NBC_00206</strain>
    </source>
</reference>
<dbReference type="InterPro" id="IPR036628">
    <property type="entry name" value="Clp_N_dom_sf"/>
</dbReference>